<dbReference type="InterPro" id="IPR001943">
    <property type="entry name" value="UVR_dom"/>
</dbReference>
<evidence type="ECO:0000256" key="7">
    <source>
        <dbReference type="ARBA" id="ARBA00023186"/>
    </source>
</evidence>
<evidence type="ECO:0000313" key="16">
    <source>
        <dbReference type="Proteomes" id="UP000503011"/>
    </source>
</evidence>
<protein>
    <recommendedName>
        <fullName evidence="17">Clp R domain-containing protein</fullName>
    </recommendedName>
</protein>
<dbReference type="InterPro" id="IPR019489">
    <property type="entry name" value="Clp_ATPase_C"/>
</dbReference>
<feature type="domain" description="Clp R" evidence="14">
    <location>
        <begin position="37"/>
        <end position="179"/>
    </location>
</feature>
<dbReference type="FunFam" id="3.40.50.300:FF:000025">
    <property type="entry name" value="ATP-dependent Clp protease subunit"/>
    <property type="match status" value="1"/>
</dbReference>
<keyword evidence="16" id="KW-1185">Reference proteome</keyword>
<dbReference type="SMART" id="SM01086">
    <property type="entry name" value="ClpB_D2-small"/>
    <property type="match status" value="1"/>
</dbReference>
<dbReference type="Gene3D" id="1.10.8.60">
    <property type="match status" value="2"/>
</dbReference>
<evidence type="ECO:0000256" key="2">
    <source>
        <dbReference type="ARBA" id="ARBA00022737"/>
    </source>
</evidence>
<dbReference type="Pfam" id="PF00004">
    <property type="entry name" value="AAA"/>
    <property type="match status" value="1"/>
</dbReference>
<dbReference type="InterPro" id="IPR050130">
    <property type="entry name" value="ClpA_ClpB"/>
</dbReference>
<dbReference type="PANTHER" id="PTHR11638:SF18">
    <property type="entry name" value="HEAT SHOCK PROTEIN 104"/>
    <property type="match status" value="1"/>
</dbReference>
<keyword evidence="5" id="KW-0346">Stress response</keyword>
<dbReference type="Pfam" id="PF10431">
    <property type="entry name" value="ClpB_D2-small"/>
    <property type="match status" value="1"/>
</dbReference>
<evidence type="ECO:0000256" key="6">
    <source>
        <dbReference type="ARBA" id="ARBA00023054"/>
    </source>
</evidence>
<evidence type="ECO:0000256" key="8">
    <source>
        <dbReference type="ARBA" id="ARBA00026057"/>
    </source>
</evidence>
<dbReference type="FunFam" id="3.40.50.300:FF:000010">
    <property type="entry name" value="Chaperone clpB 1, putative"/>
    <property type="match status" value="1"/>
</dbReference>
<dbReference type="InterPro" id="IPR003959">
    <property type="entry name" value="ATPase_AAA_core"/>
</dbReference>
<dbReference type="CDD" id="cd00009">
    <property type="entry name" value="AAA"/>
    <property type="match status" value="1"/>
</dbReference>
<dbReference type="GO" id="GO:0016887">
    <property type="term" value="F:ATP hydrolysis activity"/>
    <property type="evidence" value="ECO:0007669"/>
    <property type="project" value="InterPro"/>
</dbReference>
<dbReference type="PRINTS" id="PR00300">
    <property type="entry name" value="CLPPROTEASEA"/>
</dbReference>
<evidence type="ECO:0000256" key="3">
    <source>
        <dbReference type="ARBA" id="ARBA00022741"/>
    </source>
</evidence>
<proteinExistence type="inferred from homology"/>
<dbReference type="EMBL" id="AP022871">
    <property type="protein sequence ID" value="BCB90864.1"/>
    <property type="molecule type" value="Genomic_DNA"/>
</dbReference>
<dbReference type="PROSITE" id="PS00870">
    <property type="entry name" value="CLPAB_1"/>
    <property type="match status" value="1"/>
</dbReference>
<dbReference type="Proteomes" id="UP000503011">
    <property type="component" value="Chromosome"/>
</dbReference>
<dbReference type="CDD" id="cd19499">
    <property type="entry name" value="RecA-like_ClpB_Hsp104-like"/>
    <property type="match status" value="1"/>
</dbReference>
<evidence type="ECO:0000256" key="12">
    <source>
        <dbReference type="SAM" id="MobiDB-lite"/>
    </source>
</evidence>
<feature type="region of interest" description="Disordered" evidence="12">
    <location>
        <begin position="1191"/>
        <end position="1229"/>
    </location>
</feature>
<dbReference type="GO" id="GO:0005524">
    <property type="term" value="F:ATP binding"/>
    <property type="evidence" value="ECO:0007669"/>
    <property type="project" value="UniProtKB-KW"/>
</dbReference>
<dbReference type="SMART" id="SM00382">
    <property type="entry name" value="AAA"/>
    <property type="match status" value="2"/>
</dbReference>
<dbReference type="GO" id="GO:0034605">
    <property type="term" value="P:cellular response to heat"/>
    <property type="evidence" value="ECO:0007669"/>
    <property type="project" value="TreeGrafter"/>
</dbReference>
<dbReference type="Pfam" id="PF02861">
    <property type="entry name" value="Clp_N"/>
    <property type="match status" value="1"/>
</dbReference>
<feature type="region of interest" description="Disordered" evidence="12">
    <location>
        <begin position="168"/>
        <end position="188"/>
    </location>
</feature>
<dbReference type="SUPFAM" id="SSF81923">
    <property type="entry name" value="Double Clp-N motif"/>
    <property type="match status" value="1"/>
</dbReference>
<dbReference type="InterPro" id="IPR004176">
    <property type="entry name" value="Clp_R_N"/>
</dbReference>
<keyword evidence="7 10" id="KW-0143">Chaperone</keyword>
<keyword evidence="3 10" id="KW-0547">Nucleotide-binding</keyword>
<evidence type="ECO:0000256" key="11">
    <source>
        <dbReference type="SAM" id="Coils"/>
    </source>
</evidence>
<dbReference type="PROSITE" id="PS50151">
    <property type="entry name" value="UVR"/>
    <property type="match status" value="1"/>
</dbReference>
<dbReference type="Gene3D" id="3.40.50.300">
    <property type="entry name" value="P-loop containing nucleotide triphosphate hydrolases"/>
    <property type="match status" value="2"/>
</dbReference>
<dbReference type="SUPFAM" id="SSF52540">
    <property type="entry name" value="P-loop containing nucleoside triphosphate hydrolases"/>
    <property type="match status" value="2"/>
</dbReference>
<dbReference type="InterPro" id="IPR041546">
    <property type="entry name" value="ClpA/ClpB_AAA_lid"/>
</dbReference>
<feature type="domain" description="UVR" evidence="13">
    <location>
        <begin position="443"/>
        <end position="478"/>
    </location>
</feature>
<organism evidence="15 16">
    <name type="scientific">Phytohabitans suffuscus</name>
    <dbReference type="NCBI Taxonomy" id="624315"/>
    <lineage>
        <taxon>Bacteria</taxon>
        <taxon>Bacillati</taxon>
        <taxon>Actinomycetota</taxon>
        <taxon>Actinomycetes</taxon>
        <taxon>Micromonosporales</taxon>
        <taxon>Micromonosporaceae</taxon>
    </lineage>
</organism>
<dbReference type="InterPro" id="IPR003593">
    <property type="entry name" value="AAA+_ATPase"/>
</dbReference>
<dbReference type="Pfam" id="PF07724">
    <property type="entry name" value="AAA_2"/>
    <property type="match status" value="1"/>
</dbReference>
<dbReference type="InterPro" id="IPR036628">
    <property type="entry name" value="Clp_N_dom_sf"/>
</dbReference>
<evidence type="ECO:0000256" key="5">
    <source>
        <dbReference type="ARBA" id="ARBA00023016"/>
    </source>
</evidence>
<evidence type="ECO:0000256" key="9">
    <source>
        <dbReference type="PROSITE-ProRule" id="PRU01251"/>
    </source>
</evidence>
<reference evidence="15 16" key="1">
    <citation type="submission" date="2020-03" db="EMBL/GenBank/DDBJ databases">
        <title>Whole genome shotgun sequence of Phytohabitans suffuscus NBRC 105367.</title>
        <authorList>
            <person name="Komaki H."/>
            <person name="Tamura T."/>
        </authorList>
    </citation>
    <scope>NUCLEOTIDE SEQUENCE [LARGE SCALE GENOMIC DNA]</scope>
    <source>
        <strain evidence="15 16">NBRC 105367</strain>
    </source>
</reference>
<evidence type="ECO:0000259" key="14">
    <source>
        <dbReference type="PROSITE" id="PS51903"/>
    </source>
</evidence>
<evidence type="ECO:0000259" key="13">
    <source>
        <dbReference type="PROSITE" id="PS50151"/>
    </source>
</evidence>
<evidence type="ECO:0000256" key="1">
    <source>
        <dbReference type="ARBA" id="ARBA00008675"/>
    </source>
</evidence>
<dbReference type="Gene3D" id="1.10.1780.10">
    <property type="entry name" value="Clp, N-terminal domain"/>
    <property type="match status" value="1"/>
</dbReference>
<dbReference type="KEGG" id="psuu:Psuf_081770"/>
<dbReference type="PROSITE" id="PS00871">
    <property type="entry name" value="CLPAB_2"/>
    <property type="match status" value="1"/>
</dbReference>
<dbReference type="InterPro" id="IPR001270">
    <property type="entry name" value="ClpA/B"/>
</dbReference>
<dbReference type="Pfam" id="PF17871">
    <property type="entry name" value="AAA_lid_9"/>
    <property type="match status" value="1"/>
</dbReference>
<evidence type="ECO:0000313" key="15">
    <source>
        <dbReference type="EMBL" id="BCB90864.1"/>
    </source>
</evidence>
<dbReference type="Gene3D" id="4.10.860.10">
    <property type="entry name" value="UVR domain"/>
    <property type="match status" value="1"/>
</dbReference>
<keyword evidence="6 11" id="KW-0175">Coiled coil</keyword>
<name>A0A6F8YXT1_9ACTN</name>
<sequence>MASGYWGGGPFGQDPFEEFLSQFFGSQQGQQGRRIDLARLMSQDARELIQSAAQLASEWGSPDLDTEHLLWAICQREPLRQLLYRAGADPASLATEIEQRARRREPRQEPPTLTPAAKRALLQAHQISRTLGASYLGPEHILLALVVNRDSEAGRMLSARGVTPETLRQAAQSQNPAGAPAATPTPTIDRFGRDLTALARDGKIDPVVGRTQEIEQCVEVLARRTKNNPVLIGEAGVGKTAIVEGLAQRMVDGEVPRNLTGKRLVQLDLTGLVAGTRYRGDFEERLKNLIDEARANTDDLVVFIDEIHSVVGAGSAEGATDAANMLKPALSRGELHVVGATTLDEYRRYVEKDAALERRFQPILVPEPSVEDTVEILRGLRDRYEAHHGVRFNDQALVSAAELSDRYLTDRFLPDKAIDLIDQAGARVQLRSRAPATDVRDLERRIEQLCRDKDQAVADEQYERASQIRDEVNDLRRQMADAEGGPNGVPEVTAGDISDVVSRATGIPAQQLNEEERHRLANLEQRLHERLVGQQDAVRVVAQAIRRSRTGLGDPNRPIGSFLFLGPTGVGKTELARALAESMFGDQDRMVRLDMSEFQERHTVSRLVGAPPGYVGYEEAGQLTEAVRRRPYSVVLLDEIEKAHPDIFNLLLQVLDEGRLTDSQGRTVSFRNTVLIMTSNLGSELISQDQALGFASETRGGDQDVRDRVLRRLREELRPEFLNRIDEIVVFQRLTSEQLAEITDLMLEQTRRRMHAQDITVHFTRGAIGWLVDQGYEPQYGARPMRRTIQREVDNHLSEMMLDSRLSPGQEVRVDAGGEGRLTFEITPRLEAAPPADSTSGRGRPATPPSDRATATSAPVRTVAPAASPSAVHTRPHPRPPGEGRRRRGSGRRGVGLAEHHVGVEHDRLGGRGVRVVAELGQQQPHRLGGHAAGVVADGGQRVRLPAGHRDVVEAGHGQLAGHVDAAQPRLVQHAEGDRVAGAEDGGRAAGRVEQGLGGRHAGRVVVGAAQDPGADGAAGGEHAAEAGLAVQAGAEPARTEHQRDLAVAEAGHERGDVRGSLAVVDHAGRVPLLGYGAVDQHVRHPARGEVAGHGRAGVRGGEHHAVHRAVGDLGEHLLVGGLGEQRRAVAGRGQGLVQRHDQLRVERVEQVVRAGHHRDPAAAAAAQDAAGLLRDVPELLGHLAHPVAGGRRHVRVTGQRPGHRGLGDAGGPGDVLAGRHPGHGRLSG</sequence>
<evidence type="ECO:0000256" key="10">
    <source>
        <dbReference type="RuleBase" id="RU004432"/>
    </source>
</evidence>
<dbReference type="InterPro" id="IPR028299">
    <property type="entry name" value="ClpA/B_CS2"/>
</dbReference>
<dbReference type="AlphaFoldDB" id="A0A6F8YXT1"/>
<accession>A0A6F8YXT1</accession>
<dbReference type="InterPro" id="IPR018368">
    <property type="entry name" value="ClpA/B_CS1"/>
</dbReference>
<dbReference type="PROSITE" id="PS51903">
    <property type="entry name" value="CLP_R"/>
    <property type="match status" value="1"/>
</dbReference>
<reference evidence="15 16" key="2">
    <citation type="submission" date="2020-03" db="EMBL/GenBank/DDBJ databases">
        <authorList>
            <person name="Ichikawa N."/>
            <person name="Kimura A."/>
            <person name="Kitahashi Y."/>
            <person name="Uohara A."/>
        </authorList>
    </citation>
    <scope>NUCLEOTIDE SEQUENCE [LARGE SCALE GENOMIC DNA]</scope>
    <source>
        <strain evidence="15 16">NBRC 105367</strain>
    </source>
</reference>
<feature type="region of interest" description="Disordered" evidence="12">
    <location>
        <begin position="824"/>
        <end position="898"/>
    </location>
</feature>
<keyword evidence="4 10" id="KW-0067">ATP-binding</keyword>
<comment type="similarity">
    <text evidence="1 10">Belongs to the ClpA/ClpB family.</text>
</comment>
<evidence type="ECO:0008006" key="17">
    <source>
        <dbReference type="Google" id="ProtNLM"/>
    </source>
</evidence>
<dbReference type="PANTHER" id="PTHR11638">
    <property type="entry name" value="ATP-DEPENDENT CLP PROTEASE"/>
    <property type="match status" value="1"/>
</dbReference>
<gene>
    <name evidence="15" type="ORF">Psuf_081770</name>
</gene>
<keyword evidence="2 9" id="KW-0677">Repeat</keyword>
<dbReference type="GO" id="GO:0005737">
    <property type="term" value="C:cytoplasm"/>
    <property type="evidence" value="ECO:0007669"/>
    <property type="project" value="TreeGrafter"/>
</dbReference>
<comment type="subunit">
    <text evidence="8">Homohexamer. The oligomerization is ATP-dependent.</text>
</comment>
<dbReference type="InterPro" id="IPR027417">
    <property type="entry name" value="P-loop_NTPase"/>
</dbReference>
<feature type="compositionally biased region" description="Low complexity" evidence="12">
    <location>
        <begin position="176"/>
        <end position="187"/>
    </location>
</feature>
<feature type="coiled-coil region" evidence="11">
    <location>
        <begin position="439"/>
        <end position="485"/>
    </location>
</feature>
<evidence type="ECO:0000256" key="4">
    <source>
        <dbReference type="ARBA" id="ARBA00022840"/>
    </source>
</evidence>